<protein>
    <submittedName>
        <fullName evidence="1">Uncharacterized protein</fullName>
    </submittedName>
</protein>
<gene>
    <name evidence="1" type="ORF">HD593_011557</name>
</gene>
<reference evidence="1 2" key="1">
    <citation type="submission" date="2020-08" db="EMBL/GenBank/DDBJ databases">
        <title>Sequencing the genomes of 1000 actinobacteria strains.</title>
        <authorList>
            <person name="Klenk H.-P."/>
        </authorList>
    </citation>
    <scope>NUCLEOTIDE SEQUENCE [LARGE SCALE GENOMIC DNA]</scope>
    <source>
        <strain evidence="1 2">DSM 43768</strain>
    </source>
</reference>
<comment type="caution">
    <text evidence="1">The sequence shown here is derived from an EMBL/GenBank/DDBJ whole genome shotgun (WGS) entry which is preliminary data.</text>
</comment>
<dbReference type="AlphaFoldDB" id="A0A7X0P803"/>
<evidence type="ECO:0000313" key="1">
    <source>
        <dbReference type="EMBL" id="MBB6556762.1"/>
    </source>
</evidence>
<proteinExistence type="predicted"/>
<evidence type="ECO:0000313" key="2">
    <source>
        <dbReference type="Proteomes" id="UP000565579"/>
    </source>
</evidence>
<name>A0A7X0P803_9ACTN</name>
<dbReference type="EMBL" id="JACHMI010000001">
    <property type="protein sequence ID" value="MBB6556762.1"/>
    <property type="molecule type" value="Genomic_DNA"/>
</dbReference>
<sequence>MTGSYVATEAMTGEGDTTGHVCFRCGGDDR</sequence>
<organism evidence="1 2">
    <name type="scientific">Nonomuraea rubra</name>
    <dbReference type="NCBI Taxonomy" id="46180"/>
    <lineage>
        <taxon>Bacteria</taxon>
        <taxon>Bacillati</taxon>
        <taxon>Actinomycetota</taxon>
        <taxon>Actinomycetes</taxon>
        <taxon>Streptosporangiales</taxon>
        <taxon>Streptosporangiaceae</taxon>
        <taxon>Nonomuraea</taxon>
    </lineage>
</organism>
<dbReference type="Proteomes" id="UP000565579">
    <property type="component" value="Unassembled WGS sequence"/>
</dbReference>
<keyword evidence="2" id="KW-1185">Reference proteome</keyword>
<accession>A0A7X0P803</accession>